<keyword evidence="3" id="KW-1185">Reference proteome</keyword>
<evidence type="ECO:0000313" key="3">
    <source>
        <dbReference type="Proteomes" id="UP000830055"/>
    </source>
</evidence>
<proteinExistence type="predicted"/>
<keyword evidence="1" id="KW-0472">Membrane</keyword>
<organism evidence="2 3">
    <name type="scientific">Desulfofustis limnaeus</name>
    <dbReference type="NCBI Taxonomy" id="2740163"/>
    <lineage>
        <taxon>Bacteria</taxon>
        <taxon>Pseudomonadati</taxon>
        <taxon>Thermodesulfobacteriota</taxon>
        <taxon>Desulfobulbia</taxon>
        <taxon>Desulfobulbales</taxon>
        <taxon>Desulfocapsaceae</taxon>
        <taxon>Desulfofustis</taxon>
    </lineage>
</organism>
<name>A0ABM7WE50_9BACT</name>
<keyword evidence="1" id="KW-1133">Transmembrane helix</keyword>
<accession>A0ABM7WE50</accession>
<gene>
    <name evidence="2" type="ORF">DPPLL_36020</name>
</gene>
<dbReference type="EMBL" id="AP025516">
    <property type="protein sequence ID" value="BDD89237.1"/>
    <property type="molecule type" value="Genomic_DNA"/>
</dbReference>
<feature type="transmembrane region" description="Helical" evidence="1">
    <location>
        <begin position="12"/>
        <end position="31"/>
    </location>
</feature>
<reference evidence="2 3" key="1">
    <citation type="submission" date="2022-01" db="EMBL/GenBank/DDBJ databases">
        <title>Desulfofustis limnae sp. nov., a novel mesophilic sulfate-reducing bacterium isolated from marsh soil.</title>
        <authorList>
            <person name="Watanabe M."/>
            <person name="Takahashi A."/>
            <person name="Kojima H."/>
            <person name="Fukui M."/>
        </authorList>
    </citation>
    <scope>NUCLEOTIDE SEQUENCE [LARGE SCALE GENOMIC DNA]</scope>
    <source>
        <strain evidence="2 3">PPLL</strain>
    </source>
</reference>
<protein>
    <submittedName>
        <fullName evidence="2">Uncharacterized protein</fullName>
    </submittedName>
</protein>
<dbReference type="Proteomes" id="UP000830055">
    <property type="component" value="Chromosome"/>
</dbReference>
<keyword evidence="1" id="KW-0812">Transmembrane</keyword>
<sequence>MVIYAVMRIKSFSIIDMNIFVIIITTGIIQARKREASTKQRKKKMEGRHVYQMERYRPDVRGHGFAQGAAGQYV</sequence>
<evidence type="ECO:0000313" key="2">
    <source>
        <dbReference type="EMBL" id="BDD89237.1"/>
    </source>
</evidence>
<evidence type="ECO:0000256" key="1">
    <source>
        <dbReference type="SAM" id="Phobius"/>
    </source>
</evidence>